<dbReference type="Proteomes" id="UP001498469">
    <property type="component" value="Unassembled WGS sequence"/>
</dbReference>
<protein>
    <submittedName>
        <fullName evidence="4">TetR/AcrR family transcriptional regulator</fullName>
    </submittedName>
</protein>
<organism evidence="4 5">
    <name type="scientific">Clostridium frigoriphilum</name>
    <dbReference type="NCBI Taxonomy" id="443253"/>
    <lineage>
        <taxon>Bacteria</taxon>
        <taxon>Bacillati</taxon>
        <taxon>Bacillota</taxon>
        <taxon>Clostridia</taxon>
        <taxon>Eubacteriales</taxon>
        <taxon>Clostridiaceae</taxon>
        <taxon>Clostridium</taxon>
    </lineage>
</organism>
<reference evidence="4 5" key="1">
    <citation type="submission" date="2023-11" db="EMBL/GenBank/DDBJ databases">
        <title>Draft genome sequence of a psychrophilic Clostridium strain from permafrost water brine.</title>
        <authorList>
            <person name="Shcherbakova V.A."/>
            <person name="Trubitsyn V.E."/>
            <person name="Zakharyuk A.G."/>
        </authorList>
    </citation>
    <scope>NUCLEOTIDE SEQUENCE [LARGE SCALE GENOMIC DNA]</scope>
    <source>
        <strain evidence="4 5">14F</strain>
    </source>
</reference>
<dbReference type="InterPro" id="IPR001647">
    <property type="entry name" value="HTH_TetR"/>
</dbReference>
<evidence type="ECO:0000256" key="1">
    <source>
        <dbReference type="ARBA" id="ARBA00023125"/>
    </source>
</evidence>
<gene>
    <name evidence="4" type="ORF">SJI18_15100</name>
</gene>
<evidence type="ECO:0000313" key="4">
    <source>
        <dbReference type="EMBL" id="MEF2113632.1"/>
    </source>
</evidence>
<sequence length="196" mass="22725">MRQTLISRKDSVVITTVEIISELGIQGLTSKEIAKREKISEGTLFSHFKNMNEIILAVLKYHTELDASIIETVEKKNLSSIEAIRLFASIYSENYENYPESTCLINISGMLLHQGELVKKEAEIIDKRIIYFRILMEKAQKSDNLNPVIDSRILTDLMIGSFLAIVYRWRKSDYKFKFKEQVLSTLDVFLEAFKKY</sequence>
<evidence type="ECO:0000259" key="3">
    <source>
        <dbReference type="PROSITE" id="PS50977"/>
    </source>
</evidence>
<keyword evidence="1 2" id="KW-0238">DNA-binding</keyword>
<feature type="domain" description="HTH tetR-type" evidence="3">
    <location>
        <begin position="6"/>
        <end position="66"/>
    </location>
</feature>
<keyword evidence="5" id="KW-1185">Reference proteome</keyword>
<accession>A0ABU7USS7</accession>
<dbReference type="EMBL" id="JAZHFS010000014">
    <property type="protein sequence ID" value="MEF2113632.1"/>
    <property type="molecule type" value="Genomic_DNA"/>
</dbReference>
<evidence type="ECO:0000256" key="2">
    <source>
        <dbReference type="PROSITE-ProRule" id="PRU00335"/>
    </source>
</evidence>
<dbReference type="PANTHER" id="PTHR30328:SF54">
    <property type="entry name" value="HTH-TYPE TRANSCRIPTIONAL REPRESSOR SCO4008"/>
    <property type="match status" value="1"/>
</dbReference>
<evidence type="ECO:0000313" key="5">
    <source>
        <dbReference type="Proteomes" id="UP001498469"/>
    </source>
</evidence>
<dbReference type="PROSITE" id="PS50977">
    <property type="entry name" value="HTH_TETR_2"/>
    <property type="match status" value="1"/>
</dbReference>
<name>A0ABU7USS7_9CLOT</name>
<dbReference type="RefSeq" id="WP_216248962.1">
    <property type="nucleotide sequence ID" value="NZ_JAZHFS010000014.1"/>
</dbReference>
<dbReference type="PANTHER" id="PTHR30328">
    <property type="entry name" value="TRANSCRIPTIONAL REPRESSOR"/>
    <property type="match status" value="1"/>
</dbReference>
<feature type="DNA-binding region" description="H-T-H motif" evidence="2">
    <location>
        <begin position="29"/>
        <end position="48"/>
    </location>
</feature>
<dbReference type="InterPro" id="IPR050109">
    <property type="entry name" value="HTH-type_TetR-like_transc_reg"/>
</dbReference>
<dbReference type="Pfam" id="PF00440">
    <property type="entry name" value="TetR_N"/>
    <property type="match status" value="1"/>
</dbReference>
<proteinExistence type="predicted"/>
<comment type="caution">
    <text evidence="4">The sequence shown here is derived from an EMBL/GenBank/DDBJ whole genome shotgun (WGS) entry which is preliminary data.</text>
</comment>